<gene>
    <name evidence="1" type="ORF">PPRIM_AZ9-3.1.T0280327</name>
</gene>
<organism evidence="1 2">
    <name type="scientific">Paramecium primaurelia</name>
    <dbReference type="NCBI Taxonomy" id="5886"/>
    <lineage>
        <taxon>Eukaryota</taxon>
        <taxon>Sar</taxon>
        <taxon>Alveolata</taxon>
        <taxon>Ciliophora</taxon>
        <taxon>Intramacronucleata</taxon>
        <taxon>Oligohymenophorea</taxon>
        <taxon>Peniculida</taxon>
        <taxon>Parameciidae</taxon>
        <taxon>Paramecium</taxon>
    </lineage>
</organism>
<dbReference type="Proteomes" id="UP000688137">
    <property type="component" value="Unassembled WGS sequence"/>
</dbReference>
<dbReference type="EMBL" id="CAJJDM010000027">
    <property type="protein sequence ID" value="CAD8059291.1"/>
    <property type="molecule type" value="Genomic_DNA"/>
</dbReference>
<accession>A0A8S1KY72</accession>
<dbReference type="AlphaFoldDB" id="A0A8S1KY72"/>
<comment type="caution">
    <text evidence="1">The sequence shown here is derived from an EMBL/GenBank/DDBJ whole genome shotgun (WGS) entry which is preliminary data.</text>
</comment>
<protein>
    <submittedName>
        <fullName evidence="1">Uncharacterized protein</fullName>
    </submittedName>
</protein>
<evidence type="ECO:0000313" key="2">
    <source>
        <dbReference type="Proteomes" id="UP000688137"/>
    </source>
</evidence>
<keyword evidence="2" id="KW-1185">Reference proteome</keyword>
<name>A0A8S1KY72_PARPR</name>
<evidence type="ECO:0000313" key="1">
    <source>
        <dbReference type="EMBL" id="CAD8059291.1"/>
    </source>
</evidence>
<reference evidence="1" key="1">
    <citation type="submission" date="2021-01" db="EMBL/GenBank/DDBJ databases">
        <authorList>
            <consortium name="Genoscope - CEA"/>
            <person name="William W."/>
        </authorList>
    </citation>
    <scope>NUCLEOTIDE SEQUENCE</scope>
</reference>
<proteinExistence type="predicted"/>
<sequence length="120" mass="14470">MISQSQHFFEQKNLDSRYKKFLLWLFYLYDNKQINQELQLTFHTLISIIIKLLGCDKENNSKIINYCQKLIQKISNFIRNKNSNVINTSLYQKKLILVQLFQMQMNKNQDQFQTSSLIKI</sequence>